<evidence type="ECO:0000256" key="4">
    <source>
        <dbReference type="SAM" id="Phobius"/>
    </source>
</evidence>
<comment type="cofactor">
    <cofactor evidence="1">
        <name>heme</name>
        <dbReference type="ChEBI" id="CHEBI:30413"/>
    </cofactor>
</comment>
<dbReference type="PRINTS" id="PR00463">
    <property type="entry name" value="EP450I"/>
</dbReference>
<proteinExistence type="inferred from homology"/>
<feature type="binding site" description="axial binding residue" evidence="1">
    <location>
        <position position="470"/>
    </location>
    <ligand>
        <name>heme</name>
        <dbReference type="ChEBI" id="CHEBI:30413"/>
    </ligand>
    <ligandPart>
        <name>Fe</name>
        <dbReference type="ChEBI" id="CHEBI:18248"/>
    </ligandPart>
</feature>
<sequence>MMDAAWMWHGIAITVSVCFVVSALLVLRAQRKYHESTDRASLFVGPVTVFPIGNRYLLLQGGVLRAFQSLIEYATARGRDVCGCFLLLDSSTRQEVVLYKASAIREALLLAAPERITPPWCQPVATLINYPMARLSRPPLNEYASAVGLHHQQQQETEPEQQQLQQQQKQQKKNNKRKVRTPPFSSMCDCIERSLIRSMRTASDGPYRNVHHVLCDALTQALLVDQIVLEDGKNEKDLGSASMARLQGVVHTLVLSFFALTAQQSQTPWMTYVIPRMTCLMPRFIRLGLALFALRRALTKANPTLASTIPELLPMAWSIAMPVSSTLSFALHLLANYSDVQAKVLREAREHGAELRGVFKGKEWDEATDAHVRRALPLTRAVIMEAMRLFPAEPLLIMKSERDINLGDQWIPANTHVWIPMWCVQRAEKNWSEAHEFRPERFLSAGGVLVGNERSLAGKWMPFSIGVRSCPGAHRALTLCTLLLTHLISVLEFSAGPSGHALQIELAHVWLTSRHGFDLSVTRRRPD</sequence>
<dbReference type="InterPro" id="IPR002401">
    <property type="entry name" value="Cyt_P450_E_grp-I"/>
</dbReference>
<evidence type="ECO:0000256" key="1">
    <source>
        <dbReference type="PIRSR" id="PIRSR602401-1"/>
    </source>
</evidence>
<keyword evidence="4" id="KW-0472">Membrane</keyword>
<feature type="compositionally biased region" description="Low complexity" evidence="3">
    <location>
        <begin position="152"/>
        <end position="169"/>
    </location>
</feature>
<keyword evidence="4" id="KW-1133">Transmembrane helix</keyword>
<evidence type="ECO:0000256" key="2">
    <source>
        <dbReference type="RuleBase" id="RU000461"/>
    </source>
</evidence>
<evidence type="ECO:0000256" key="3">
    <source>
        <dbReference type="SAM" id="MobiDB-lite"/>
    </source>
</evidence>
<dbReference type="PANTHER" id="PTHR24301:SF11">
    <property type="entry name" value="CYTOCHROME P450"/>
    <property type="match status" value="1"/>
</dbReference>
<feature type="region of interest" description="Disordered" evidence="3">
    <location>
        <begin position="147"/>
        <end position="184"/>
    </location>
</feature>
<keyword evidence="1 2" id="KW-0479">Metal-binding</keyword>
<dbReference type="InterPro" id="IPR001128">
    <property type="entry name" value="Cyt_P450"/>
</dbReference>
<keyword evidence="1 2" id="KW-0408">Iron</keyword>
<dbReference type="InterPro" id="IPR036396">
    <property type="entry name" value="Cyt_P450_sf"/>
</dbReference>
<dbReference type="InterPro" id="IPR017972">
    <property type="entry name" value="Cyt_P450_CS"/>
</dbReference>
<feature type="transmembrane region" description="Helical" evidence="4">
    <location>
        <begin position="6"/>
        <end position="27"/>
    </location>
</feature>
<comment type="similarity">
    <text evidence="2">Belongs to the cytochrome P450 family.</text>
</comment>
<dbReference type="GO" id="GO:0005506">
    <property type="term" value="F:iron ion binding"/>
    <property type="evidence" value="ECO:0007669"/>
    <property type="project" value="InterPro"/>
</dbReference>
<name>A0A5J4YJ13_PORPP</name>
<dbReference type="PROSITE" id="PS00086">
    <property type="entry name" value="CYTOCHROME_P450"/>
    <property type="match status" value="1"/>
</dbReference>
<dbReference type="Gene3D" id="1.10.630.10">
    <property type="entry name" value="Cytochrome P450"/>
    <property type="match status" value="1"/>
</dbReference>
<dbReference type="AlphaFoldDB" id="A0A5J4YJ13"/>
<organism evidence="5 6">
    <name type="scientific">Porphyridium purpureum</name>
    <name type="common">Red alga</name>
    <name type="synonym">Porphyridium cruentum</name>
    <dbReference type="NCBI Taxonomy" id="35688"/>
    <lineage>
        <taxon>Eukaryota</taxon>
        <taxon>Rhodophyta</taxon>
        <taxon>Bangiophyceae</taxon>
        <taxon>Porphyridiales</taxon>
        <taxon>Porphyridiaceae</taxon>
        <taxon>Porphyridium</taxon>
    </lineage>
</organism>
<feature type="compositionally biased region" description="Basic residues" evidence="3">
    <location>
        <begin position="170"/>
        <end position="180"/>
    </location>
</feature>
<dbReference type="Proteomes" id="UP000324585">
    <property type="component" value="Unassembled WGS sequence"/>
</dbReference>
<dbReference type="GO" id="GO:0020037">
    <property type="term" value="F:heme binding"/>
    <property type="evidence" value="ECO:0007669"/>
    <property type="project" value="InterPro"/>
</dbReference>
<keyword evidence="1 2" id="KW-0349">Heme</keyword>
<keyword evidence="4" id="KW-0812">Transmembrane</keyword>
<evidence type="ECO:0000313" key="5">
    <source>
        <dbReference type="EMBL" id="KAA8491441.1"/>
    </source>
</evidence>
<evidence type="ECO:0000313" key="6">
    <source>
        <dbReference type="Proteomes" id="UP000324585"/>
    </source>
</evidence>
<dbReference type="Pfam" id="PF00067">
    <property type="entry name" value="p450"/>
    <property type="match status" value="1"/>
</dbReference>
<dbReference type="EMBL" id="VRMN01000013">
    <property type="protein sequence ID" value="KAA8491441.1"/>
    <property type="molecule type" value="Genomic_DNA"/>
</dbReference>
<keyword evidence="2" id="KW-0503">Monooxygenase</keyword>
<reference evidence="6" key="1">
    <citation type="journal article" date="2019" name="Nat. Commun.">
        <title>Expansion of phycobilisome linker gene families in mesophilic red algae.</title>
        <authorList>
            <person name="Lee J."/>
            <person name="Kim D."/>
            <person name="Bhattacharya D."/>
            <person name="Yoon H.S."/>
        </authorList>
    </citation>
    <scope>NUCLEOTIDE SEQUENCE [LARGE SCALE GENOMIC DNA]</scope>
    <source>
        <strain evidence="6">CCMP 1328</strain>
    </source>
</reference>
<dbReference type="GO" id="GO:0016705">
    <property type="term" value="F:oxidoreductase activity, acting on paired donors, with incorporation or reduction of molecular oxygen"/>
    <property type="evidence" value="ECO:0007669"/>
    <property type="project" value="InterPro"/>
</dbReference>
<keyword evidence="2" id="KW-0560">Oxidoreductase</keyword>
<accession>A0A5J4YJ13</accession>
<gene>
    <name evidence="5" type="ORF">FVE85_2456</name>
</gene>
<dbReference type="PANTHER" id="PTHR24301">
    <property type="entry name" value="THROMBOXANE-A SYNTHASE"/>
    <property type="match status" value="1"/>
</dbReference>
<dbReference type="GO" id="GO:0004497">
    <property type="term" value="F:monooxygenase activity"/>
    <property type="evidence" value="ECO:0007669"/>
    <property type="project" value="UniProtKB-KW"/>
</dbReference>
<dbReference type="OrthoDB" id="507451at2759"/>
<comment type="caution">
    <text evidence="5">The sequence shown here is derived from an EMBL/GenBank/DDBJ whole genome shotgun (WGS) entry which is preliminary data.</text>
</comment>
<dbReference type="SUPFAM" id="SSF48264">
    <property type="entry name" value="Cytochrome P450"/>
    <property type="match status" value="1"/>
</dbReference>
<protein>
    <submittedName>
        <fullName evidence="5">Bifunctional protein STORR</fullName>
    </submittedName>
</protein>
<keyword evidence="6" id="KW-1185">Reference proteome</keyword>